<dbReference type="AlphaFoldDB" id="A0A4R2MB08"/>
<dbReference type="RefSeq" id="WP_165908543.1">
    <property type="nucleotide sequence ID" value="NZ_NRRI01000038.1"/>
</dbReference>
<protein>
    <submittedName>
        <fullName evidence="1">Cysteine peptidase C11 family protein</fullName>
    </submittedName>
</protein>
<dbReference type="EMBL" id="SLXD01000014">
    <property type="protein sequence ID" value="TCO99715.1"/>
    <property type="molecule type" value="Genomic_DNA"/>
</dbReference>
<proteinExistence type="predicted"/>
<evidence type="ECO:0000313" key="1">
    <source>
        <dbReference type="EMBL" id="TCO99715.1"/>
    </source>
</evidence>
<organism evidence="1 2">
    <name type="scientific">Rubrivivax gelatinosus</name>
    <name type="common">Rhodocyclus gelatinosus</name>
    <name type="synonym">Rhodopseudomonas gelatinosa</name>
    <dbReference type="NCBI Taxonomy" id="28068"/>
    <lineage>
        <taxon>Bacteria</taxon>
        <taxon>Pseudomonadati</taxon>
        <taxon>Pseudomonadota</taxon>
        <taxon>Betaproteobacteria</taxon>
        <taxon>Burkholderiales</taxon>
        <taxon>Sphaerotilaceae</taxon>
        <taxon>Rubrivivax</taxon>
    </lineage>
</organism>
<evidence type="ECO:0000313" key="2">
    <source>
        <dbReference type="Proteomes" id="UP000295106"/>
    </source>
</evidence>
<accession>A0A4R2MB08</accession>
<reference evidence="1 2" key="1">
    <citation type="submission" date="2019-03" db="EMBL/GenBank/DDBJ databases">
        <title>Genomic Encyclopedia of Type Strains, Phase IV (KMG-IV): sequencing the most valuable type-strain genomes for metagenomic binning, comparative biology and taxonomic classification.</title>
        <authorList>
            <person name="Goeker M."/>
        </authorList>
    </citation>
    <scope>NUCLEOTIDE SEQUENCE [LARGE SCALE GENOMIC DNA]</scope>
    <source>
        <strain evidence="1 2">DSM 1709</strain>
    </source>
</reference>
<dbReference type="Pfam" id="PF03415">
    <property type="entry name" value="Peptidase_C11"/>
    <property type="match status" value="1"/>
</dbReference>
<gene>
    <name evidence="1" type="ORF">EV684_11411</name>
</gene>
<dbReference type="Proteomes" id="UP000295106">
    <property type="component" value="Unassembled WGS sequence"/>
</dbReference>
<sequence length="509" mass="55400">MQQPPQLISSDPDAHPGPEGVTLIVFAPFGEDTTLATYPDGSTQDVMQHPLTQALREVAATGVNVCALVDRVDDETWLIDIPAFQPEALACSSHWKQRMDSPRTLAGLVRHAHQRHPATSLVLALEGHGAGFIPEIDRNQLSAQAYTEDGRFQWQVTGSQASPVLPMGSPVLPMGSPVLPMGSPVLPMGTLPLSTWGLGEALRLAREAGAPRLAAIHFDNCFNMAVEVLHTVAPYAEVATGYMNYNFFTAGAPYPQVFRQLASQGSATPGQLGQWFADANHAVLAAKGNHPTTAGVVLLSRMQHIAECVDELADALLSVLSGAADRQAVVESIRRAIVRAQQYDSDGSMRLETPDELTDLASLAQALLRQDFPGDRVHAAAHALRESLAGIKRYGDDDSPWTDPSARWNFSERALAMNIFLPDPLLVGLWDWRSPYYLDVNPDSSRPGVQPQVIEFLKATDWVDFIVEYHREARFAGLLSPRRRPFPVFNARYQRPADAAGATAPAEDA</sequence>
<name>A0A4R2MB08_RUBGE</name>
<dbReference type="PANTHER" id="PTHR37835">
    <property type="entry name" value="ALPHA-CLOSTRIPAIN"/>
    <property type="match status" value="1"/>
</dbReference>
<dbReference type="PANTHER" id="PTHR37835:SF1">
    <property type="entry name" value="ALPHA-CLOSTRIPAIN"/>
    <property type="match status" value="1"/>
</dbReference>
<dbReference type="InterPro" id="IPR005077">
    <property type="entry name" value="Peptidase_C11"/>
</dbReference>
<comment type="caution">
    <text evidence="1">The sequence shown here is derived from an EMBL/GenBank/DDBJ whole genome shotgun (WGS) entry which is preliminary data.</text>
</comment>